<dbReference type="SUPFAM" id="SSF81606">
    <property type="entry name" value="PP2C-like"/>
    <property type="match status" value="1"/>
</dbReference>
<accession>A0A1H5VVH8</accession>
<dbReference type="CDD" id="cd00143">
    <property type="entry name" value="PP2Cc"/>
    <property type="match status" value="1"/>
</dbReference>
<dbReference type="SUPFAM" id="SSF56112">
    <property type="entry name" value="Protein kinase-like (PK-like)"/>
    <property type="match status" value="1"/>
</dbReference>
<dbReference type="Gene3D" id="3.60.40.10">
    <property type="entry name" value="PPM-type phosphatase domain"/>
    <property type="match status" value="1"/>
</dbReference>
<dbReference type="GO" id="GO:0005524">
    <property type="term" value="F:ATP binding"/>
    <property type="evidence" value="ECO:0007669"/>
    <property type="project" value="UniProtKB-KW"/>
</dbReference>
<dbReference type="CDD" id="cd14014">
    <property type="entry name" value="STKc_PknB_like"/>
    <property type="match status" value="1"/>
</dbReference>
<evidence type="ECO:0000313" key="7">
    <source>
        <dbReference type="EMBL" id="SEF91153.1"/>
    </source>
</evidence>
<organism evidence="7 8">
    <name type="scientific">Vibrio hangzhouensis</name>
    <dbReference type="NCBI Taxonomy" id="462991"/>
    <lineage>
        <taxon>Bacteria</taxon>
        <taxon>Pseudomonadati</taxon>
        <taxon>Pseudomonadota</taxon>
        <taxon>Gammaproteobacteria</taxon>
        <taxon>Vibrionales</taxon>
        <taxon>Vibrionaceae</taxon>
        <taxon>Vibrio</taxon>
    </lineage>
</organism>
<reference evidence="8" key="1">
    <citation type="submission" date="2016-10" db="EMBL/GenBank/DDBJ databases">
        <authorList>
            <person name="Varghese N."/>
            <person name="Submissions S."/>
        </authorList>
    </citation>
    <scope>NUCLEOTIDE SEQUENCE [LARGE SCALE GENOMIC DNA]</scope>
    <source>
        <strain evidence="8">CGMCC 1.7062</strain>
    </source>
</reference>
<keyword evidence="4" id="KW-0067">ATP-binding</keyword>
<dbReference type="SMART" id="SM00331">
    <property type="entry name" value="PP2C_SIG"/>
    <property type="match status" value="1"/>
</dbReference>
<dbReference type="GO" id="GO:0005829">
    <property type="term" value="C:cytosol"/>
    <property type="evidence" value="ECO:0007669"/>
    <property type="project" value="TreeGrafter"/>
</dbReference>
<dbReference type="InterPro" id="IPR011009">
    <property type="entry name" value="Kinase-like_dom_sf"/>
</dbReference>
<dbReference type="Proteomes" id="UP000236721">
    <property type="component" value="Unassembled WGS sequence"/>
</dbReference>
<dbReference type="SMART" id="SM00220">
    <property type="entry name" value="S_TKc"/>
    <property type="match status" value="1"/>
</dbReference>
<evidence type="ECO:0000259" key="5">
    <source>
        <dbReference type="PROSITE" id="PS50011"/>
    </source>
</evidence>
<name>A0A1H5VVH8_9VIBR</name>
<dbReference type="Pfam" id="PF13672">
    <property type="entry name" value="PP2C_2"/>
    <property type="match status" value="1"/>
</dbReference>
<feature type="domain" description="Protein kinase" evidence="5">
    <location>
        <begin position="270"/>
        <end position="550"/>
    </location>
</feature>
<sequence length="569" mass="62839">MSTKLNILIGQVSVAGLKSVNQDCIGTSPSQGAFLATKGFAAVLCDGISSSTVSQIASKTAVNSFLTDYYSTSEAWSVKRSAEKVLKATNYWLYAQTKNSEYRFDFNQGYVCTCSALVIKSNTAHIFHIGDSRVYRVLGSSLEQLTEDHRQKLNSDVSYLSRALGMDDSLEVDYQAHRVNQGEIFVLASDGLFDFVSSSDIASTVNERDLDPDTRARKLLDKALSAGSDDNISVLVVEILSLPQASLSELKNTPLPPAPLLQPGDTLDGLLILRELYVSSRSHVFLAQDVKSGKYVVVKTPSAESRLDAAHTDTILMEDWIARRLNSPHLVKSVQRETAPSCIYSVAEFVEGITLAQWMKDNPSPDIGTVRNIIEQVAKGLQSMHRQEMVHQDLRPENILIDTNGTAIIIDFGATKVAGLNEIYPASDLIPGTAQYSAPEYFVGQSGTHRADIFSLGVITYQMLTGKLPYGTHVAKSTSTKAQQKLRYVSASALNNNLPAWIDYSLKKALRIEPHKRYQEVSEFIYDLKNPNPASQAKRWVPIAERHPILFWQRLSLGLFVLLLISWIG</sequence>
<keyword evidence="3" id="KW-0418">Kinase</keyword>
<dbReference type="PANTHER" id="PTHR24348:SF22">
    <property type="entry name" value="NON-SPECIFIC SERINE_THREONINE PROTEIN KINASE"/>
    <property type="match status" value="1"/>
</dbReference>
<dbReference type="Gene3D" id="1.10.510.10">
    <property type="entry name" value="Transferase(Phosphotransferase) domain 1"/>
    <property type="match status" value="1"/>
</dbReference>
<dbReference type="PROSITE" id="PS51746">
    <property type="entry name" value="PPM_2"/>
    <property type="match status" value="1"/>
</dbReference>
<dbReference type="SMART" id="SM00332">
    <property type="entry name" value="PP2Cc"/>
    <property type="match status" value="1"/>
</dbReference>
<dbReference type="InterPro" id="IPR001932">
    <property type="entry name" value="PPM-type_phosphatase-like_dom"/>
</dbReference>
<evidence type="ECO:0000313" key="8">
    <source>
        <dbReference type="Proteomes" id="UP000236721"/>
    </source>
</evidence>
<protein>
    <submittedName>
        <fullName evidence="7">Serine/threonine protein phosphatase PrpC</fullName>
    </submittedName>
</protein>
<dbReference type="GO" id="GO:0005776">
    <property type="term" value="C:autophagosome"/>
    <property type="evidence" value="ECO:0007669"/>
    <property type="project" value="TreeGrafter"/>
</dbReference>
<dbReference type="PANTHER" id="PTHR24348">
    <property type="entry name" value="SERINE/THREONINE-PROTEIN KINASE UNC-51-RELATED"/>
    <property type="match status" value="1"/>
</dbReference>
<dbReference type="InterPro" id="IPR008266">
    <property type="entry name" value="Tyr_kinase_AS"/>
</dbReference>
<evidence type="ECO:0000259" key="6">
    <source>
        <dbReference type="PROSITE" id="PS51746"/>
    </source>
</evidence>
<feature type="domain" description="PPM-type phosphatase" evidence="6">
    <location>
        <begin position="8"/>
        <end position="239"/>
    </location>
</feature>
<dbReference type="InterPro" id="IPR036457">
    <property type="entry name" value="PPM-type-like_dom_sf"/>
</dbReference>
<keyword evidence="8" id="KW-1185">Reference proteome</keyword>
<dbReference type="InterPro" id="IPR045269">
    <property type="entry name" value="Atg1-like"/>
</dbReference>
<gene>
    <name evidence="7" type="ORF">SAMN04488244_10520</name>
</gene>
<dbReference type="OrthoDB" id="9801841at2"/>
<dbReference type="PROSITE" id="PS50011">
    <property type="entry name" value="PROTEIN_KINASE_DOM"/>
    <property type="match status" value="1"/>
</dbReference>
<evidence type="ECO:0000256" key="4">
    <source>
        <dbReference type="ARBA" id="ARBA00022840"/>
    </source>
</evidence>
<dbReference type="GO" id="GO:0034045">
    <property type="term" value="C:phagophore assembly site membrane"/>
    <property type="evidence" value="ECO:0007669"/>
    <property type="project" value="TreeGrafter"/>
</dbReference>
<evidence type="ECO:0000256" key="2">
    <source>
        <dbReference type="ARBA" id="ARBA00022741"/>
    </source>
</evidence>
<dbReference type="InterPro" id="IPR000719">
    <property type="entry name" value="Prot_kinase_dom"/>
</dbReference>
<dbReference type="GO" id="GO:0004674">
    <property type="term" value="F:protein serine/threonine kinase activity"/>
    <property type="evidence" value="ECO:0007669"/>
    <property type="project" value="InterPro"/>
</dbReference>
<dbReference type="GO" id="GO:0042594">
    <property type="term" value="P:response to starvation"/>
    <property type="evidence" value="ECO:0007669"/>
    <property type="project" value="TreeGrafter"/>
</dbReference>
<dbReference type="RefSeq" id="WP_103879537.1">
    <property type="nucleotide sequence ID" value="NZ_FNVG01000005.1"/>
</dbReference>
<evidence type="ECO:0000256" key="3">
    <source>
        <dbReference type="ARBA" id="ARBA00022777"/>
    </source>
</evidence>
<keyword evidence="1" id="KW-0808">Transferase</keyword>
<proteinExistence type="predicted"/>
<dbReference type="AlphaFoldDB" id="A0A1H5VVH8"/>
<dbReference type="Pfam" id="PF00069">
    <property type="entry name" value="Pkinase"/>
    <property type="match status" value="1"/>
</dbReference>
<keyword evidence="2" id="KW-0547">Nucleotide-binding</keyword>
<dbReference type="EMBL" id="FNVG01000005">
    <property type="protein sequence ID" value="SEF91153.1"/>
    <property type="molecule type" value="Genomic_DNA"/>
</dbReference>
<evidence type="ECO:0000256" key="1">
    <source>
        <dbReference type="ARBA" id="ARBA00022679"/>
    </source>
</evidence>
<dbReference type="PROSITE" id="PS00109">
    <property type="entry name" value="PROTEIN_KINASE_TYR"/>
    <property type="match status" value="1"/>
</dbReference>